<evidence type="ECO:0000256" key="8">
    <source>
        <dbReference type="ARBA" id="ARBA00047811"/>
    </source>
</evidence>
<dbReference type="SMART" id="SM00220">
    <property type="entry name" value="S_TKc"/>
    <property type="match status" value="1"/>
</dbReference>
<dbReference type="InterPro" id="IPR000719">
    <property type="entry name" value="Prot_kinase_dom"/>
</dbReference>
<evidence type="ECO:0000259" key="10">
    <source>
        <dbReference type="PROSITE" id="PS50011"/>
    </source>
</evidence>
<evidence type="ECO:0000313" key="12">
    <source>
        <dbReference type="Proteomes" id="UP000812287"/>
    </source>
</evidence>
<dbReference type="GeneID" id="66101020"/>
<dbReference type="PANTHER" id="PTHR24056:SF171">
    <property type="entry name" value="CYCLIN-DEPENDENT KINASE 20"/>
    <property type="match status" value="1"/>
</dbReference>
<keyword evidence="12" id="KW-1185">Reference proteome</keyword>
<dbReference type="SUPFAM" id="SSF56112">
    <property type="entry name" value="Protein kinase-like (PK-like)"/>
    <property type="match status" value="1"/>
</dbReference>
<dbReference type="Proteomes" id="UP000812287">
    <property type="component" value="Unassembled WGS sequence"/>
</dbReference>
<evidence type="ECO:0000256" key="4">
    <source>
        <dbReference type="ARBA" id="ARBA00022679"/>
    </source>
</evidence>
<dbReference type="PANTHER" id="PTHR24056">
    <property type="entry name" value="CELL DIVISION PROTEIN KINASE"/>
    <property type="match status" value="1"/>
</dbReference>
<dbReference type="InterPro" id="IPR008271">
    <property type="entry name" value="Ser/Thr_kinase_AS"/>
</dbReference>
<sequence length="386" mass="43232">MSSNSTVLDAFEFEDDSSESRGEVIAVGVASTILLTYENGQRVAVKSATTSRRFAKEPHDIKKECRILSQLSYVNIIPVLWSRDDPHEHMLEICMPFIPYSLENLLAIPSFTPSDMGSQFYTISRSIIFQTLSALAYLHSSPHKIAHRDIKPSNVLLTASGCVQLIDFGVSYAPDPHAEDIWHEEKDRMYFEVSTGPYRAPELLFGARTYDPYAADMWSLGCTFAEFFTQLLPEENDDEYDYPPELCDTNSTFVRKSLFDGTRGEIGLAWSIFKIMGTPTEDSWPTFNQLPDASRVQFTVVPPVPLDSVLPHLPHDQTPYELNLLQSFLIYPPSARITAIDAIAHACFTDSVLIPPEIQQAGTNCVHQTKDGKTIGGMLEEVFTNS</sequence>
<evidence type="ECO:0000256" key="3">
    <source>
        <dbReference type="ARBA" id="ARBA00022527"/>
    </source>
</evidence>
<keyword evidence="3" id="KW-0723">Serine/threonine-protein kinase</keyword>
<comment type="catalytic activity">
    <reaction evidence="8">
        <text>L-threonyl-[protein] + ATP = O-phospho-L-threonyl-[protein] + ADP + H(+)</text>
        <dbReference type="Rhea" id="RHEA:46608"/>
        <dbReference type="Rhea" id="RHEA-COMP:11060"/>
        <dbReference type="Rhea" id="RHEA-COMP:11605"/>
        <dbReference type="ChEBI" id="CHEBI:15378"/>
        <dbReference type="ChEBI" id="CHEBI:30013"/>
        <dbReference type="ChEBI" id="CHEBI:30616"/>
        <dbReference type="ChEBI" id="CHEBI:61977"/>
        <dbReference type="ChEBI" id="CHEBI:456216"/>
        <dbReference type="EC" id="2.7.11.22"/>
    </reaction>
</comment>
<evidence type="ECO:0000256" key="1">
    <source>
        <dbReference type="ARBA" id="ARBA00006485"/>
    </source>
</evidence>
<organism evidence="11 12">
    <name type="scientific">Guyanagaster necrorhizus</name>
    <dbReference type="NCBI Taxonomy" id="856835"/>
    <lineage>
        <taxon>Eukaryota</taxon>
        <taxon>Fungi</taxon>
        <taxon>Dikarya</taxon>
        <taxon>Basidiomycota</taxon>
        <taxon>Agaricomycotina</taxon>
        <taxon>Agaricomycetes</taxon>
        <taxon>Agaricomycetidae</taxon>
        <taxon>Agaricales</taxon>
        <taxon>Marasmiineae</taxon>
        <taxon>Physalacriaceae</taxon>
        <taxon>Guyanagaster</taxon>
    </lineage>
</organism>
<dbReference type="GO" id="GO:0005634">
    <property type="term" value="C:nucleus"/>
    <property type="evidence" value="ECO:0007669"/>
    <property type="project" value="TreeGrafter"/>
</dbReference>
<comment type="similarity">
    <text evidence="1">Belongs to the protein kinase superfamily. CMGC Ser/Thr protein kinase family. CDC2/CDKX subfamily.</text>
</comment>
<feature type="domain" description="Protein kinase" evidence="10">
    <location>
        <begin position="19"/>
        <end position="348"/>
    </location>
</feature>
<dbReference type="RefSeq" id="XP_043045398.1">
    <property type="nucleotide sequence ID" value="XM_043178726.1"/>
</dbReference>
<evidence type="ECO:0000313" key="11">
    <source>
        <dbReference type="EMBL" id="KAG7451898.1"/>
    </source>
</evidence>
<evidence type="ECO:0000256" key="2">
    <source>
        <dbReference type="ARBA" id="ARBA00012425"/>
    </source>
</evidence>
<dbReference type="AlphaFoldDB" id="A0A9P7W4A3"/>
<dbReference type="GO" id="GO:0005524">
    <property type="term" value="F:ATP binding"/>
    <property type="evidence" value="ECO:0007669"/>
    <property type="project" value="UniProtKB-KW"/>
</dbReference>
<dbReference type="EMBL" id="MU250524">
    <property type="protein sequence ID" value="KAG7451898.1"/>
    <property type="molecule type" value="Genomic_DNA"/>
</dbReference>
<keyword evidence="7" id="KW-0067">ATP-binding</keyword>
<dbReference type="EC" id="2.7.11.22" evidence="2"/>
<dbReference type="PROSITE" id="PS00108">
    <property type="entry name" value="PROTEIN_KINASE_ST"/>
    <property type="match status" value="1"/>
</dbReference>
<name>A0A9P7W4A3_9AGAR</name>
<accession>A0A9P7W4A3</accession>
<dbReference type="GO" id="GO:0004693">
    <property type="term" value="F:cyclin-dependent protein serine/threonine kinase activity"/>
    <property type="evidence" value="ECO:0007669"/>
    <property type="project" value="UniProtKB-EC"/>
</dbReference>
<keyword evidence="5" id="KW-0547">Nucleotide-binding</keyword>
<gene>
    <name evidence="11" type="ORF">BT62DRAFT_1071104</name>
</gene>
<comment type="catalytic activity">
    <reaction evidence="9">
        <text>L-seryl-[protein] + ATP = O-phospho-L-seryl-[protein] + ADP + H(+)</text>
        <dbReference type="Rhea" id="RHEA:17989"/>
        <dbReference type="Rhea" id="RHEA-COMP:9863"/>
        <dbReference type="Rhea" id="RHEA-COMP:11604"/>
        <dbReference type="ChEBI" id="CHEBI:15378"/>
        <dbReference type="ChEBI" id="CHEBI:29999"/>
        <dbReference type="ChEBI" id="CHEBI:30616"/>
        <dbReference type="ChEBI" id="CHEBI:83421"/>
        <dbReference type="ChEBI" id="CHEBI:456216"/>
        <dbReference type="EC" id="2.7.11.22"/>
    </reaction>
</comment>
<evidence type="ECO:0000256" key="7">
    <source>
        <dbReference type="ARBA" id="ARBA00022840"/>
    </source>
</evidence>
<dbReference type="Gene3D" id="1.10.510.10">
    <property type="entry name" value="Transferase(Phosphotransferase) domain 1"/>
    <property type="match status" value="1"/>
</dbReference>
<proteinExistence type="inferred from homology"/>
<dbReference type="InterPro" id="IPR050108">
    <property type="entry name" value="CDK"/>
</dbReference>
<evidence type="ECO:0000256" key="5">
    <source>
        <dbReference type="ARBA" id="ARBA00022741"/>
    </source>
</evidence>
<dbReference type="InterPro" id="IPR011009">
    <property type="entry name" value="Kinase-like_dom_sf"/>
</dbReference>
<dbReference type="OrthoDB" id="413582at2759"/>
<keyword evidence="6 11" id="KW-0418">Kinase</keyword>
<protein>
    <recommendedName>
        <fullName evidence="2">cyclin-dependent kinase</fullName>
        <ecNumber evidence="2">2.7.11.22</ecNumber>
    </recommendedName>
</protein>
<keyword evidence="4" id="KW-0808">Transferase</keyword>
<evidence type="ECO:0000256" key="9">
    <source>
        <dbReference type="ARBA" id="ARBA00048367"/>
    </source>
</evidence>
<evidence type="ECO:0000256" key="6">
    <source>
        <dbReference type="ARBA" id="ARBA00022777"/>
    </source>
</evidence>
<dbReference type="PROSITE" id="PS50011">
    <property type="entry name" value="PROTEIN_KINASE_DOM"/>
    <property type="match status" value="1"/>
</dbReference>
<dbReference type="Pfam" id="PF00069">
    <property type="entry name" value="Pkinase"/>
    <property type="match status" value="1"/>
</dbReference>
<comment type="caution">
    <text evidence="11">The sequence shown here is derived from an EMBL/GenBank/DDBJ whole genome shotgun (WGS) entry which is preliminary data.</text>
</comment>
<reference evidence="11" key="1">
    <citation type="submission" date="2020-11" db="EMBL/GenBank/DDBJ databases">
        <title>Adaptations for nitrogen fixation in a non-lichenized fungal sporocarp promotes dispersal by wood-feeding termites.</title>
        <authorList>
            <consortium name="DOE Joint Genome Institute"/>
            <person name="Koch R.A."/>
            <person name="Yoon G."/>
            <person name="Arayal U."/>
            <person name="Lail K."/>
            <person name="Amirebrahimi M."/>
            <person name="Labutti K."/>
            <person name="Lipzen A."/>
            <person name="Riley R."/>
            <person name="Barry K."/>
            <person name="Henrissat B."/>
            <person name="Grigoriev I.V."/>
            <person name="Herr J.R."/>
            <person name="Aime M.C."/>
        </authorList>
    </citation>
    <scope>NUCLEOTIDE SEQUENCE</scope>
    <source>
        <strain evidence="11">MCA 3950</strain>
    </source>
</reference>